<name>A0ABP1FYS4_9CHLO</name>
<evidence type="ECO:0000313" key="3">
    <source>
        <dbReference type="EMBL" id="CAL5224636.1"/>
    </source>
</evidence>
<dbReference type="Pfam" id="PF00566">
    <property type="entry name" value="RabGAP-TBC"/>
    <property type="match status" value="1"/>
</dbReference>
<dbReference type="Proteomes" id="UP001497392">
    <property type="component" value="Unassembled WGS sequence"/>
</dbReference>
<dbReference type="SMART" id="SM00164">
    <property type="entry name" value="TBC"/>
    <property type="match status" value="1"/>
</dbReference>
<dbReference type="EMBL" id="CAXHTA020000011">
    <property type="protein sequence ID" value="CAL5224636.1"/>
    <property type="molecule type" value="Genomic_DNA"/>
</dbReference>
<evidence type="ECO:0000313" key="4">
    <source>
        <dbReference type="Proteomes" id="UP001497392"/>
    </source>
</evidence>
<feature type="compositionally biased region" description="Polar residues" evidence="1">
    <location>
        <begin position="1"/>
        <end position="14"/>
    </location>
</feature>
<accession>A0ABP1FYS4</accession>
<dbReference type="SUPFAM" id="SSF47923">
    <property type="entry name" value="Ypt/Rab-GAP domain of gyp1p"/>
    <property type="match status" value="2"/>
</dbReference>
<keyword evidence="4" id="KW-1185">Reference proteome</keyword>
<feature type="region of interest" description="Disordered" evidence="1">
    <location>
        <begin position="1"/>
        <end position="20"/>
    </location>
</feature>
<feature type="region of interest" description="Disordered" evidence="1">
    <location>
        <begin position="38"/>
        <end position="58"/>
    </location>
</feature>
<dbReference type="Gene3D" id="1.10.472.80">
    <property type="entry name" value="Ypt/Rab-GAP domain of gyp1p, domain 3"/>
    <property type="match status" value="1"/>
</dbReference>
<sequence length="337" mass="38269">MWKTGNQGEPSTLEQARRGVDNAHLNAKVIQLDLANMAASPPHSPSEKKDTNGVATPKQVASAAVEASNLRSMSETQKAKFKRLLELQVVDLDALRELAWSGRKKGADTEQEEGEYRDMVPNDYDIQAAERSVEDDTALRQVVVDVPRTAHGVPFFAQKQLQKSLERILYLWGIRHPASGYVQGINDLVTPFLAVFLLPHMEGAMGDETETQFPEEDMICAEADAYWCLCKLLDGIQDHYTHAQPGIQRTVFRLEELVRTTAEHGFAMYSRRIDEPFTQHLESEGLEFPQFTFRWVNCLLIREIPFKLAIRLWDTYLAEGTHMREFLTYVLAAFLLT</sequence>
<protein>
    <submittedName>
        <fullName evidence="3">G7354 protein</fullName>
    </submittedName>
</protein>
<dbReference type="PROSITE" id="PS50086">
    <property type="entry name" value="TBC_RABGAP"/>
    <property type="match status" value="1"/>
</dbReference>
<reference evidence="3 4" key="1">
    <citation type="submission" date="2024-06" db="EMBL/GenBank/DDBJ databases">
        <authorList>
            <person name="Kraege A."/>
            <person name="Thomma B."/>
        </authorList>
    </citation>
    <scope>NUCLEOTIDE SEQUENCE [LARGE SCALE GENOMIC DNA]</scope>
</reference>
<feature type="domain" description="Rab-GAP TBC" evidence="2">
    <location>
        <begin position="125"/>
        <end position="320"/>
    </location>
</feature>
<dbReference type="InterPro" id="IPR035969">
    <property type="entry name" value="Rab-GAP_TBC_sf"/>
</dbReference>
<dbReference type="PANTHER" id="PTHR22957:SF26">
    <property type="entry name" value="LD44506P"/>
    <property type="match status" value="1"/>
</dbReference>
<comment type="caution">
    <text evidence="3">The sequence shown here is derived from an EMBL/GenBank/DDBJ whole genome shotgun (WGS) entry which is preliminary data.</text>
</comment>
<dbReference type="PANTHER" id="PTHR22957">
    <property type="entry name" value="TBC1 DOMAIN FAMILY MEMBER GTPASE-ACTIVATING PROTEIN"/>
    <property type="match status" value="1"/>
</dbReference>
<gene>
    <name evidence="3" type="primary">g7354</name>
    <name evidence="3" type="ORF">VP750_LOCUS6295</name>
</gene>
<evidence type="ECO:0000259" key="2">
    <source>
        <dbReference type="PROSITE" id="PS50086"/>
    </source>
</evidence>
<dbReference type="Gene3D" id="1.10.8.270">
    <property type="entry name" value="putative rabgap domain of human tbc1 domain family member 14 like domains"/>
    <property type="match status" value="1"/>
</dbReference>
<proteinExistence type="predicted"/>
<organism evidence="3 4">
    <name type="scientific">Coccomyxa viridis</name>
    <dbReference type="NCBI Taxonomy" id="1274662"/>
    <lineage>
        <taxon>Eukaryota</taxon>
        <taxon>Viridiplantae</taxon>
        <taxon>Chlorophyta</taxon>
        <taxon>core chlorophytes</taxon>
        <taxon>Trebouxiophyceae</taxon>
        <taxon>Trebouxiophyceae incertae sedis</taxon>
        <taxon>Coccomyxaceae</taxon>
        <taxon>Coccomyxa</taxon>
    </lineage>
</organism>
<evidence type="ECO:0000256" key="1">
    <source>
        <dbReference type="SAM" id="MobiDB-lite"/>
    </source>
</evidence>
<dbReference type="InterPro" id="IPR000195">
    <property type="entry name" value="Rab-GAP-TBC_dom"/>
</dbReference>